<dbReference type="InterPro" id="IPR011009">
    <property type="entry name" value="Kinase-like_dom_sf"/>
</dbReference>
<dbReference type="SUPFAM" id="SSF56112">
    <property type="entry name" value="Protein kinase-like (PK-like)"/>
    <property type="match status" value="1"/>
</dbReference>
<proteinExistence type="predicted"/>
<name>A0AAV9E0V3_ACOCL</name>
<evidence type="ECO:0000259" key="9">
    <source>
        <dbReference type="PROSITE" id="PS50011"/>
    </source>
</evidence>
<dbReference type="Gene3D" id="3.30.200.20">
    <property type="entry name" value="Phosphorylase Kinase, domain 1"/>
    <property type="match status" value="1"/>
</dbReference>
<dbReference type="Gene3D" id="3.10.20.90">
    <property type="entry name" value="Phosphatidylinositol 3-kinase Catalytic Subunit, Chain A, domain 1"/>
    <property type="match status" value="1"/>
</dbReference>
<dbReference type="Proteomes" id="UP001180020">
    <property type="component" value="Unassembled WGS sequence"/>
</dbReference>
<evidence type="ECO:0000256" key="4">
    <source>
        <dbReference type="ARBA" id="ARBA00022741"/>
    </source>
</evidence>
<evidence type="ECO:0000256" key="6">
    <source>
        <dbReference type="ARBA" id="ARBA00022840"/>
    </source>
</evidence>
<dbReference type="SMART" id="SM00220">
    <property type="entry name" value="S_TKc"/>
    <property type="match status" value="1"/>
</dbReference>
<dbReference type="EMBL" id="JAUJYO010000010">
    <property type="protein sequence ID" value="KAK1307206.1"/>
    <property type="molecule type" value="Genomic_DNA"/>
</dbReference>
<dbReference type="Pfam" id="PF00069">
    <property type="entry name" value="Pkinase"/>
    <property type="match status" value="1"/>
</dbReference>
<dbReference type="InterPro" id="IPR050588">
    <property type="entry name" value="WNK_Ser-Thr_kinase"/>
</dbReference>
<comment type="caution">
    <text evidence="10">The sequence shown here is derived from an EMBL/GenBank/DDBJ whole genome shotgun (WGS) entry which is preliminary data.</text>
</comment>
<dbReference type="PROSITE" id="PS00108">
    <property type="entry name" value="PROTEIN_KINASE_ST"/>
    <property type="match status" value="1"/>
</dbReference>
<dbReference type="CDD" id="cd13983">
    <property type="entry name" value="STKc_WNK"/>
    <property type="match status" value="1"/>
</dbReference>
<dbReference type="AlphaFoldDB" id="A0AAV9E0V3"/>
<evidence type="ECO:0000313" key="11">
    <source>
        <dbReference type="Proteomes" id="UP001180020"/>
    </source>
</evidence>
<keyword evidence="3" id="KW-0808">Transferase</keyword>
<feature type="domain" description="Protein kinase" evidence="9">
    <location>
        <begin position="24"/>
        <end position="281"/>
    </location>
</feature>
<dbReference type="FunFam" id="1.10.510.10:FF:000046">
    <property type="entry name" value="probable serine/threonine-protein kinase WNK9"/>
    <property type="match status" value="1"/>
</dbReference>
<reference evidence="10" key="2">
    <citation type="submission" date="2023-06" db="EMBL/GenBank/DDBJ databases">
        <authorList>
            <person name="Ma L."/>
            <person name="Liu K.-W."/>
            <person name="Li Z."/>
            <person name="Hsiao Y.-Y."/>
            <person name="Qi Y."/>
            <person name="Fu T."/>
            <person name="Tang G."/>
            <person name="Zhang D."/>
            <person name="Sun W.-H."/>
            <person name="Liu D.-K."/>
            <person name="Li Y."/>
            <person name="Chen G.-Z."/>
            <person name="Liu X.-D."/>
            <person name="Liao X.-Y."/>
            <person name="Jiang Y.-T."/>
            <person name="Yu X."/>
            <person name="Hao Y."/>
            <person name="Huang J."/>
            <person name="Zhao X.-W."/>
            <person name="Ke S."/>
            <person name="Chen Y.-Y."/>
            <person name="Wu W.-L."/>
            <person name="Hsu J.-L."/>
            <person name="Lin Y.-F."/>
            <person name="Huang M.-D."/>
            <person name="Li C.-Y."/>
            <person name="Huang L."/>
            <person name="Wang Z.-W."/>
            <person name="Zhao X."/>
            <person name="Zhong W.-Y."/>
            <person name="Peng D.-H."/>
            <person name="Ahmad S."/>
            <person name="Lan S."/>
            <person name="Zhang J.-S."/>
            <person name="Tsai W.-C."/>
            <person name="Van De Peer Y."/>
            <person name="Liu Z.-J."/>
        </authorList>
    </citation>
    <scope>NUCLEOTIDE SEQUENCE</scope>
    <source>
        <strain evidence="10">CP</strain>
        <tissue evidence="10">Leaves</tissue>
    </source>
</reference>
<dbReference type="PROSITE" id="PS50011">
    <property type="entry name" value="PROTEIN_KINASE_DOM"/>
    <property type="match status" value="1"/>
</dbReference>
<dbReference type="PANTHER" id="PTHR13902">
    <property type="entry name" value="SERINE/THREONINE-PROTEIN KINASE WNK WITH NO LYSINE -RELATED"/>
    <property type="match status" value="1"/>
</dbReference>
<reference evidence="10" key="1">
    <citation type="journal article" date="2023" name="Nat. Commun.">
        <title>Diploid and tetraploid genomes of Acorus and the evolution of monocots.</title>
        <authorList>
            <person name="Ma L."/>
            <person name="Liu K.W."/>
            <person name="Li Z."/>
            <person name="Hsiao Y.Y."/>
            <person name="Qi Y."/>
            <person name="Fu T."/>
            <person name="Tang G.D."/>
            <person name="Zhang D."/>
            <person name="Sun W.H."/>
            <person name="Liu D.K."/>
            <person name="Li Y."/>
            <person name="Chen G.Z."/>
            <person name="Liu X.D."/>
            <person name="Liao X.Y."/>
            <person name="Jiang Y.T."/>
            <person name="Yu X."/>
            <person name="Hao Y."/>
            <person name="Huang J."/>
            <person name="Zhao X.W."/>
            <person name="Ke S."/>
            <person name="Chen Y.Y."/>
            <person name="Wu W.L."/>
            <person name="Hsu J.L."/>
            <person name="Lin Y.F."/>
            <person name="Huang M.D."/>
            <person name="Li C.Y."/>
            <person name="Huang L."/>
            <person name="Wang Z.W."/>
            <person name="Zhao X."/>
            <person name="Zhong W.Y."/>
            <person name="Peng D.H."/>
            <person name="Ahmad S."/>
            <person name="Lan S."/>
            <person name="Zhang J.S."/>
            <person name="Tsai W.C."/>
            <person name="Van de Peer Y."/>
            <person name="Liu Z.J."/>
        </authorList>
    </citation>
    <scope>NUCLEOTIDE SEQUENCE</scope>
    <source>
        <strain evidence="10">CP</strain>
    </source>
</reference>
<keyword evidence="2" id="KW-0723">Serine/threonine-protein kinase</keyword>
<comment type="catalytic activity">
    <reaction evidence="7">
        <text>L-threonyl-[protein] + ATP = O-phospho-L-threonyl-[protein] + ADP + H(+)</text>
        <dbReference type="Rhea" id="RHEA:46608"/>
        <dbReference type="Rhea" id="RHEA-COMP:11060"/>
        <dbReference type="Rhea" id="RHEA-COMP:11605"/>
        <dbReference type="ChEBI" id="CHEBI:15378"/>
        <dbReference type="ChEBI" id="CHEBI:30013"/>
        <dbReference type="ChEBI" id="CHEBI:30616"/>
        <dbReference type="ChEBI" id="CHEBI:61977"/>
        <dbReference type="ChEBI" id="CHEBI:456216"/>
        <dbReference type="EC" id="2.7.11.1"/>
    </reaction>
</comment>
<accession>A0AAV9E0V3</accession>
<evidence type="ECO:0000256" key="5">
    <source>
        <dbReference type="ARBA" id="ARBA00022777"/>
    </source>
</evidence>
<evidence type="ECO:0000256" key="2">
    <source>
        <dbReference type="ARBA" id="ARBA00022527"/>
    </source>
</evidence>
<evidence type="ECO:0000256" key="1">
    <source>
        <dbReference type="ARBA" id="ARBA00012513"/>
    </source>
</evidence>
<keyword evidence="4" id="KW-0547">Nucleotide-binding</keyword>
<comment type="catalytic activity">
    <reaction evidence="8">
        <text>L-seryl-[protein] + ATP = O-phospho-L-seryl-[protein] + ADP + H(+)</text>
        <dbReference type="Rhea" id="RHEA:17989"/>
        <dbReference type="Rhea" id="RHEA-COMP:9863"/>
        <dbReference type="Rhea" id="RHEA-COMP:11604"/>
        <dbReference type="ChEBI" id="CHEBI:15378"/>
        <dbReference type="ChEBI" id="CHEBI:29999"/>
        <dbReference type="ChEBI" id="CHEBI:30616"/>
        <dbReference type="ChEBI" id="CHEBI:83421"/>
        <dbReference type="ChEBI" id="CHEBI:456216"/>
        <dbReference type="EC" id="2.7.11.1"/>
    </reaction>
</comment>
<sequence>MDSGMDGEDSETEYAERDPSGRYIRYNEILGRGAFKNVFKAFDEVDGIEVAWNQVRIDDVMRSPNDLERLYLEVRLLESLKHENIIKSYNSWVDDRNKTVNIITELFTSGSLRQYRKKHKNVDMKAVKSWARQILRGLQYLHGHDPPILHRDLKCDNIFVNGNHGEVKIGDLGLATIMQRPAARSVIGTPEFMAPELYDEEYNELVDIYSFGMCMLEMVTLEYPYSECTNPAQIYRKVSTGIKPAALDKVKDLQVKHFIEKCLAPASARLPAKELLNDPFLQCNNTKEPVPVPLQLPNSPSNASPPKSEHLFMDIDAKYKQLPISTVTDHNIYTPENSCLEFQRTNGGKVFRLKGEKCDNNSISMILRMSVSSEKVDRLEFSFNLDTDTSLSVATEMAEQFELSDHDVFVVAEFIDFVISKIIPGWKSSIDPCTSVTKSLCRELQASDSCNPLAAYSWESLQHGAPIDLAVEEALLVQLNNVNTLGSSMQHVDQSDLYSSPPHPVTREDELSLVSDASGVSDEHATAIDSILNAESIAENYESFMDHSGHRTEGNEGDSSEVPAPHIFPNVMSSFCLRCPDDVSSLPSNTSLMSLVEKDLDDELKLEREMIESQYQEWCRELSRLRDEALEGAINKWLMRRKVDC</sequence>
<gene>
    <name evidence="10" type="primary">WNK4</name>
    <name evidence="10" type="ORF">QJS10_CPA10g00629</name>
</gene>
<dbReference type="InterPro" id="IPR008271">
    <property type="entry name" value="Ser/Thr_kinase_AS"/>
</dbReference>
<organism evidence="10 11">
    <name type="scientific">Acorus calamus</name>
    <name type="common">Sweet flag</name>
    <dbReference type="NCBI Taxonomy" id="4465"/>
    <lineage>
        <taxon>Eukaryota</taxon>
        <taxon>Viridiplantae</taxon>
        <taxon>Streptophyta</taxon>
        <taxon>Embryophyta</taxon>
        <taxon>Tracheophyta</taxon>
        <taxon>Spermatophyta</taxon>
        <taxon>Magnoliopsida</taxon>
        <taxon>Liliopsida</taxon>
        <taxon>Acoraceae</taxon>
        <taxon>Acorus</taxon>
    </lineage>
</organism>
<protein>
    <recommendedName>
        <fullName evidence="1">non-specific serine/threonine protein kinase</fullName>
        <ecNumber evidence="1">2.7.11.1</ecNumber>
    </recommendedName>
</protein>
<dbReference type="GO" id="GO:0004674">
    <property type="term" value="F:protein serine/threonine kinase activity"/>
    <property type="evidence" value="ECO:0007669"/>
    <property type="project" value="UniProtKB-KW"/>
</dbReference>
<keyword evidence="6" id="KW-0067">ATP-binding</keyword>
<evidence type="ECO:0000256" key="8">
    <source>
        <dbReference type="ARBA" id="ARBA00048679"/>
    </source>
</evidence>
<dbReference type="EC" id="2.7.11.1" evidence="1"/>
<keyword evidence="5 10" id="KW-0418">Kinase</keyword>
<evidence type="ECO:0000256" key="3">
    <source>
        <dbReference type="ARBA" id="ARBA00022679"/>
    </source>
</evidence>
<evidence type="ECO:0000256" key="7">
    <source>
        <dbReference type="ARBA" id="ARBA00047899"/>
    </source>
</evidence>
<keyword evidence="11" id="KW-1185">Reference proteome</keyword>
<dbReference type="Gene3D" id="1.10.510.10">
    <property type="entry name" value="Transferase(Phosphotransferase) domain 1"/>
    <property type="match status" value="1"/>
</dbReference>
<dbReference type="GO" id="GO:0005524">
    <property type="term" value="F:ATP binding"/>
    <property type="evidence" value="ECO:0007669"/>
    <property type="project" value="UniProtKB-KW"/>
</dbReference>
<evidence type="ECO:0000313" key="10">
    <source>
        <dbReference type="EMBL" id="KAK1307206.1"/>
    </source>
</evidence>
<dbReference type="InterPro" id="IPR000719">
    <property type="entry name" value="Prot_kinase_dom"/>
</dbReference>
<dbReference type="FunFam" id="3.30.200.20:FF:000075">
    <property type="entry name" value="Probable serine/threonine-protein kinase WNK1"/>
    <property type="match status" value="1"/>
</dbReference>